<dbReference type="EMBL" id="DVLT01000060">
    <property type="protein sequence ID" value="HIU03548.1"/>
    <property type="molecule type" value="Genomic_DNA"/>
</dbReference>
<dbReference type="AlphaFoldDB" id="A0A9D1HHW9"/>
<evidence type="ECO:0000313" key="5">
    <source>
        <dbReference type="Proteomes" id="UP000824164"/>
    </source>
</evidence>
<evidence type="ECO:0000259" key="3">
    <source>
        <dbReference type="Pfam" id="PF13649"/>
    </source>
</evidence>
<reference evidence="4" key="1">
    <citation type="submission" date="2020-10" db="EMBL/GenBank/DDBJ databases">
        <authorList>
            <person name="Gilroy R."/>
        </authorList>
    </citation>
    <scope>NUCLEOTIDE SEQUENCE</scope>
    <source>
        <strain evidence="4">CHK187-14744</strain>
    </source>
</reference>
<keyword evidence="2" id="KW-0808">Transferase</keyword>
<evidence type="ECO:0000313" key="4">
    <source>
        <dbReference type="EMBL" id="HIU03548.1"/>
    </source>
</evidence>
<keyword evidence="1 4" id="KW-0489">Methyltransferase</keyword>
<dbReference type="Proteomes" id="UP000824164">
    <property type="component" value="Unassembled WGS sequence"/>
</dbReference>
<dbReference type="PANTHER" id="PTHR43861:SF1">
    <property type="entry name" value="TRANS-ACONITATE 2-METHYLTRANSFERASE"/>
    <property type="match status" value="1"/>
</dbReference>
<dbReference type="Gene3D" id="3.40.50.150">
    <property type="entry name" value="Vaccinia Virus protein VP39"/>
    <property type="match status" value="1"/>
</dbReference>
<dbReference type="Pfam" id="PF13649">
    <property type="entry name" value="Methyltransf_25"/>
    <property type="match status" value="1"/>
</dbReference>
<protein>
    <submittedName>
        <fullName evidence="4">Methyltransferase domain-containing protein</fullName>
    </submittedName>
</protein>
<gene>
    <name evidence="4" type="ORF">IAB63_09890</name>
</gene>
<name>A0A9D1HHW9_9FIRM</name>
<dbReference type="PANTHER" id="PTHR43861">
    <property type="entry name" value="TRANS-ACONITATE 2-METHYLTRANSFERASE-RELATED"/>
    <property type="match status" value="1"/>
</dbReference>
<sequence length="254" mass="29627">MNQTWDTEKYAAEFSFVYEYGNDLLKLIDLTDEHGRRGIDLGCGNGVLTKSLADLGFEMTGMDASSHQISAAQHNYPQLNFIQTDATDFKTEEPVDLIFSNAVFHWIDRDKQPDMLKCVANALRYKGQFVFEMGGYGNNRLIHQELEQVFSEYGYPYKMPFYFPTIGEYASLLEKAGLEVRYAILFDRPTPLKGDKGLEEWIRMFVNNPFRQVSEKDREAIIRRTAENLRSRLYKDGIWYSDYVRLRMKALKRK</sequence>
<proteinExistence type="predicted"/>
<accession>A0A9D1HHW9</accession>
<dbReference type="GO" id="GO:0008168">
    <property type="term" value="F:methyltransferase activity"/>
    <property type="evidence" value="ECO:0007669"/>
    <property type="project" value="UniProtKB-KW"/>
</dbReference>
<dbReference type="SUPFAM" id="SSF53335">
    <property type="entry name" value="S-adenosyl-L-methionine-dependent methyltransferases"/>
    <property type="match status" value="1"/>
</dbReference>
<dbReference type="CDD" id="cd02440">
    <property type="entry name" value="AdoMet_MTases"/>
    <property type="match status" value="1"/>
</dbReference>
<reference evidence="4" key="2">
    <citation type="journal article" date="2021" name="PeerJ">
        <title>Extensive microbial diversity within the chicken gut microbiome revealed by metagenomics and culture.</title>
        <authorList>
            <person name="Gilroy R."/>
            <person name="Ravi A."/>
            <person name="Getino M."/>
            <person name="Pursley I."/>
            <person name="Horton D.L."/>
            <person name="Alikhan N.F."/>
            <person name="Baker D."/>
            <person name="Gharbi K."/>
            <person name="Hall N."/>
            <person name="Watson M."/>
            <person name="Adriaenssens E.M."/>
            <person name="Foster-Nyarko E."/>
            <person name="Jarju S."/>
            <person name="Secka A."/>
            <person name="Antonio M."/>
            <person name="Oren A."/>
            <person name="Chaudhuri R.R."/>
            <person name="La Ragione R."/>
            <person name="Hildebrand F."/>
            <person name="Pallen M.J."/>
        </authorList>
    </citation>
    <scope>NUCLEOTIDE SEQUENCE</scope>
    <source>
        <strain evidence="4">CHK187-14744</strain>
    </source>
</reference>
<evidence type="ECO:0000256" key="2">
    <source>
        <dbReference type="ARBA" id="ARBA00022679"/>
    </source>
</evidence>
<dbReference type="InterPro" id="IPR029063">
    <property type="entry name" value="SAM-dependent_MTases_sf"/>
</dbReference>
<evidence type="ECO:0000256" key="1">
    <source>
        <dbReference type="ARBA" id="ARBA00022603"/>
    </source>
</evidence>
<comment type="caution">
    <text evidence="4">The sequence shown here is derived from an EMBL/GenBank/DDBJ whole genome shotgun (WGS) entry which is preliminary data.</text>
</comment>
<dbReference type="GO" id="GO:0032259">
    <property type="term" value="P:methylation"/>
    <property type="evidence" value="ECO:0007669"/>
    <property type="project" value="UniProtKB-KW"/>
</dbReference>
<feature type="domain" description="Methyltransferase" evidence="3">
    <location>
        <begin position="40"/>
        <end position="127"/>
    </location>
</feature>
<dbReference type="InterPro" id="IPR041698">
    <property type="entry name" value="Methyltransf_25"/>
</dbReference>
<organism evidence="4 5">
    <name type="scientific">Candidatus Onthocola gallistercoris</name>
    <dbReference type="NCBI Taxonomy" id="2840876"/>
    <lineage>
        <taxon>Bacteria</taxon>
        <taxon>Bacillati</taxon>
        <taxon>Bacillota</taxon>
        <taxon>Bacilli</taxon>
        <taxon>Candidatus Onthocola</taxon>
    </lineage>
</organism>